<reference evidence="1 2" key="1">
    <citation type="journal article" date="2007" name="Science">
        <title>The Chlamydomonas genome reveals the evolution of key animal and plant functions.</title>
        <authorList>
            <person name="Merchant S.S."/>
            <person name="Prochnik S.E."/>
            <person name="Vallon O."/>
            <person name="Harris E.H."/>
            <person name="Karpowicz S.J."/>
            <person name="Witman G.B."/>
            <person name="Terry A."/>
            <person name="Salamov A."/>
            <person name="Fritz-Laylin L.K."/>
            <person name="Marechal-Drouard L."/>
            <person name="Marshall W.F."/>
            <person name="Qu L.H."/>
            <person name="Nelson D.R."/>
            <person name="Sanderfoot A.A."/>
            <person name="Spalding M.H."/>
            <person name="Kapitonov V.V."/>
            <person name="Ren Q."/>
            <person name="Ferris P."/>
            <person name="Lindquist E."/>
            <person name="Shapiro H."/>
            <person name="Lucas S.M."/>
            <person name="Grimwood J."/>
            <person name="Schmutz J."/>
            <person name="Cardol P."/>
            <person name="Cerutti H."/>
            <person name="Chanfreau G."/>
            <person name="Chen C.L."/>
            <person name="Cognat V."/>
            <person name="Croft M.T."/>
            <person name="Dent R."/>
            <person name="Dutcher S."/>
            <person name="Fernandez E."/>
            <person name="Fukuzawa H."/>
            <person name="Gonzalez-Ballester D."/>
            <person name="Gonzalez-Halphen D."/>
            <person name="Hallmann A."/>
            <person name="Hanikenne M."/>
            <person name="Hippler M."/>
            <person name="Inwood W."/>
            <person name="Jabbari K."/>
            <person name="Kalanon M."/>
            <person name="Kuras R."/>
            <person name="Lefebvre P.A."/>
            <person name="Lemaire S.D."/>
            <person name="Lobanov A.V."/>
            <person name="Lohr M."/>
            <person name="Manuell A."/>
            <person name="Meier I."/>
            <person name="Mets L."/>
            <person name="Mittag M."/>
            <person name="Mittelmeier T."/>
            <person name="Moroney J.V."/>
            <person name="Moseley J."/>
            <person name="Napoli C."/>
            <person name="Nedelcu A.M."/>
            <person name="Niyogi K."/>
            <person name="Novoselov S.V."/>
            <person name="Paulsen I.T."/>
            <person name="Pazour G."/>
            <person name="Purton S."/>
            <person name="Ral J.P."/>
            <person name="Riano-Pachon D.M."/>
            <person name="Riekhof W."/>
            <person name="Rymarquis L."/>
            <person name="Schroda M."/>
            <person name="Stern D."/>
            <person name="Umen J."/>
            <person name="Willows R."/>
            <person name="Wilson N."/>
            <person name="Zimmer S.L."/>
            <person name="Allmer J."/>
            <person name="Balk J."/>
            <person name="Bisova K."/>
            <person name="Chen C.J."/>
            <person name="Elias M."/>
            <person name="Gendler K."/>
            <person name="Hauser C."/>
            <person name="Lamb M.R."/>
            <person name="Ledford H."/>
            <person name="Long J.C."/>
            <person name="Minagawa J."/>
            <person name="Page M.D."/>
            <person name="Pan J."/>
            <person name="Pootakham W."/>
            <person name="Roje S."/>
            <person name="Rose A."/>
            <person name="Stahlberg E."/>
            <person name="Terauchi A.M."/>
            <person name="Yang P."/>
            <person name="Ball S."/>
            <person name="Bowler C."/>
            <person name="Dieckmann C.L."/>
            <person name="Gladyshev V.N."/>
            <person name="Green P."/>
            <person name="Jorgensen R."/>
            <person name="Mayfield S."/>
            <person name="Mueller-Roeber B."/>
            <person name="Rajamani S."/>
            <person name="Sayre R.T."/>
            <person name="Brokstein P."/>
            <person name="Dubchak I."/>
            <person name="Goodstein D."/>
            <person name="Hornick L."/>
            <person name="Huang Y.W."/>
            <person name="Jhaveri J."/>
            <person name="Luo Y."/>
            <person name="Martinez D."/>
            <person name="Ngau W.C."/>
            <person name="Otillar B."/>
            <person name="Poliakov A."/>
            <person name="Porter A."/>
            <person name="Szajkowski L."/>
            <person name="Werner G."/>
            <person name="Zhou K."/>
            <person name="Grigoriev I.V."/>
            <person name="Rokhsar D.S."/>
            <person name="Grossman A.R."/>
        </authorList>
    </citation>
    <scope>NUCLEOTIDE SEQUENCE [LARGE SCALE GENOMIC DNA]</scope>
    <source>
        <strain evidence="2">CC-503</strain>
    </source>
</reference>
<dbReference type="InParanoid" id="A0A2K3DMD9"/>
<sequence length="82" mass="8777">MWQGSIPYLSAGMLCSSHSSLKVVPGSGLEAVPADNRPVSICAWLAGKKLKVGKFARAGIVGRLYLEPLEKTPKTPKTPKQE</sequence>
<proteinExistence type="predicted"/>
<gene>
    <name evidence="1" type="ORF">CHLRE_06g256950v5</name>
</gene>
<evidence type="ECO:0000313" key="2">
    <source>
        <dbReference type="Proteomes" id="UP000006906"/>
    </source>
</evidence>
<dbReference type="GeneID" id="66053582"/>
<dbReference type="RefSeq" id="XP_042923425.1">
    <property type="nucleotide sequence ID" value="XM_043062719.1"/>
</dbReference>
<keyword evidence="2" id="KW-1185">Reference proteome</keyword>
<evidence type="ECO:0000313" key="1">
    <source>
        <dbReference type="EMBL" id="PNW81707.1"/>
    </source>
</evidence>
<dbReference type="Gramene" id="PNW81707">
    <property type="protein sequence ID" value="PNW81707"/>
    <property type="gene ID" value="CHLRE_06g256950v5"/>
</dbReference>
<dbReference type="EMBL" id="CM008967">
    <property type="protein sequence ID" value="PNW81707.1"/>
    <property type="molecule type" value="Genomic_DNA"/>
</dbReference>
<dbReference type="AlphaFoldDB" id="A0A2K3DMD9"/>
<dbReference type="Proteomes" id="UP000006906">
    <property type="component" value="Chromosome 6"/>
</dbReference>
<protein>
    <submittedName>
        <fullName evidence="1">Uncharacterized protein</fullName>
    </submittedName>
</protein>
<dbReference type="KEGG" id="cre:CHLRE_06g256950v5"/>
<accession>A0A2K3DMD9</accession>
<name>A0A2K3DMD9_CHLRE</name>
<organism evidence="1 2">
    <name type="scientific">Chlamydomonas reinhardtii</name>
    <name type="common">Chlamydomonas smithii</name>
    <dbReference type="NCBI Taxonomy" id="3055"/>
    <lineage>
        <taxon>Eukaryota</taxon>
        <taxon>Viridiplantae</taxon>
        <taxon>Chlorophyta</taxon>
        <taxon>core chlorophytes</taxon>
        <taxon>Chlorophyceae</taxon>
        <taxon>CS clade</taxon>
        <taxon>Chlamydomonadales</taxon>
        <taxon>Chlamydomonadaceae</taxon>
        <taxon>Chlamydomonas</taxon>
    </lineage>
</organism>